<gene>
    <name evidence="9" type="ORF">CU098_006990</name>
</gene>
<dbReference type="InterPro" id="IPR044840">
    <property type="entry name" value="Nup188"/>
</dbReference>
<dbReference type="GO" id="GO:0051028">
    <property type="term" value="P:mRNA transport"/>
    <property type="evidence" value="ECO:0007669"/>
    <property type="project" value="UniProtKB-KW"/>
</dbReference>
<dbReference type="GO" id="GO:0017056">
    <property type="term" value="F:structural constituent of nuclear pore"/>
    <property type="evidence" value="ECO:0007669"/>
    <property type="project" value="InterPro"/>
</dbReference>
<dbReference type="GO" id="GO:0006606">
    <property type="term" value="P:protein import into nucleus"/>
    <property type="evidence" value="ECO:0007669"/>
    <property type="project" value="TreeGrafter"/>
</dbReference>
<dbReference type="InterPro" id="IPR048883">
    <property type="entry name" value="Nup188_N-subdom_III"/>
</dbReference>
<keyword evidence="7" id="KW-0539">Nucleus</keyword>
<dbReference type="GO" id="GO:0044611">
    <property type="term" value="C:nuclear pore inner ring"/>
    <property type="evidence" value="ECO:0007669"/>
    <property type="project" value="TreeGrafter"/>
</dbReference>
<keyword evidence="2" id="KW-0813">Transport</keyword>
<keyword evidence="3" id="KW-0509">mRNA transport</keyword>
<feature type="non-terminal residue" evidence="9">
    <location>
        <position position="1"/>
    </location>
</feature>
<name>A0A367KL06_RHIST</name>
<reference evidence="9 10" key="1">
    <citation type="journal article" date="2018" name="G3 (Bethesda)">
        <title>Phylogenetic and Phylogenomic Definition of Rhizopus Species.</title>
        <authorList>
            <person name="Gryganskyi A.P."/>
            <person name="Golan J."/>
            <person name="Dolatabadi S."/>
            <person name="Mondo S."/>
            <person name="Robb S."/>
            <person name="Idnurm A."/>
            <person name="Muszewska A."/>
            <person name="Steczkiewicz K."/>
            <person name="Masonjones S."/>
            <person name="Liao H.L."/>
            <person name="Gajdeczka M.T."/>
            <person name="Anike F."/>
            <person name="Vuek A."/>
            <person name="Anishchenko I.M."/>
            <person name="Voigt K."/>
            <person name="de Hoog G.S."/>
            <person name="Smith M.E."/>
            <person name="Heitman J."/>
            <person name="Vilgalys R."/>
            <person name="Stajich J.E."/>
        </authorList>
    </citation>
    <scope>NUCLEOTIDE SEQUENCE [LARGE SCALE GENOMIC DNA]</scope>
    <source>
        <strain evidence="9 10">LSU 92-RS-03</strain>
    </source>
</reference>
<dbReference type="GO" id="GO:0006405">
    <property type="term" value="P:RNA export from nucleus"/>
    <property type="evidence" value="ECO:0007669"/>
    <property type="project" value="TreeGrafter"/>
</dbReference>
<evidence type="ECO:0000256" key="2">
    <source>
        <dbReference type="ARBA" id="ARBA00022448"/>
    </source>
</evidence>
<keyword evidence="5" id="KW-0811">Translocation</keyword>
<evidence type="ECO:0000313" key="9">
    <source>
        <dbReference type="EMBL" id="RCI02532.1"/>
    </source>
</evidence>
<dbReference type="Gene3D" id="1.25.10.70">
    <property type="match status" value="1"/>
</dbReference>
<evidence type="ECO:0000259" key="8">
    <source>
        <dbReference type="Pfam" id="PF21093"/>
    </source>
</evidence>
<protein>
    <recommendedName>
        <fullName evidence="8">Nucleoporin Nup188 N-terminal subdomain III domain-containing protein</fullName>
    </recommendedName>
</protein>
<evidence type="ECO:0000256" key="4">
    <source>
        <dbReference type="ARBA" id="ARBA00022927"/>
    </source>
</evidence>
<dbReference type="Proteomes" id="UP000253551">
    <property type="component" value="Unassembled WGS sequence"/>
</dbReference>
<evidence type="ECO:0000256" key="6">
    <source>
        <dbReference type="ARBA" id="ARBA00023132"/>
    </source>
</evidence>
<evidence type="ECO:0000256" key="7">
    <source>
        <dbReference type="ARBA" id="ARBA00023242"/>
    </source>
</evidence>
<comment type="caution">
    <text evidence="9">The sequence shown here is derived from an EMBL/GenBank/DDBJ whole genome shotgun (WGS) entry which is preliminary data.</text>
</comment>
<keyword evidence="10" id="KW-1185">Reference proteome</keyword>
<keyword evidence="6" id="KW-0906">Nuclear pore complex</keyword>
<organism evidence="9 10">
    <name type="scientific">Rhizopus stolonifer</name>
    <name type="common">Rhizopus nigricans</name>
    <dbReference type="NCBI Taxonomy" id="4846"/>
    <lineage>
        <taxon>Eukaryota</taxon>
        <taxon>Fungi</taxon>
        <taxon>Fungi incertae sedis</taxon>
        <taxon>Mucoromycota</taxon>
        <taxon>Mucoromycotina</taxon>
        <taxon>Mucoromycetes</taxon>
        <taxon>Mucorales</taxon>
        <taxon>Mucorineae</taxon>
        <taxon>Rhizopodaceae</taxon>
        <taxon>Rhizopus</taxon>
    </lineage>
</organism>
<dbReference type="EMBL" id="PJQM01001356">
    <property type="protein sequence ID" value="RCI02532.1"/>
    <property type="molecule type" value="Genomic_DNA"/>
</dbReference>
<dbReference type="PANTHER" id="PTHR31431">
    <property type="entry name" value="NUCLEOPORIN NUP188 HOMOLOG"/>
    <property type="match status" value="1"/>
</dbReference>
<evidence type="ECO:0000256" key="3">
    <source>
        <dbReference type="ARBA" id="ARBA00022816"/>
    </source>
</evidence>
<sequence length="1573" mass="177421">DDVNNAGYRAVLRLLLKSFLSTTLPQFLPTESYDGLIQSFCAIYRDQSELCSTFWEEDAKEDYPLIQTALGRFPVQFTQLTELLSSLASTDEANKDKSPADRVYDYLCKLPTITVILKDYLFTTATVENNVPVAHADKNMRITPTLDYLAGIQVFKQTRGIFLSSTEDNRIVKFAESYSGWHMLVSVLANSMKNHETTDLDVKDDDVTLKGGNPEAIISILNLIYRVLVNSPNLVPLLVNHVQAASVASRTVYDTPILVSVLCDVLTFSSSVKPCPIPIATAAIKCLHVLLPHYSKPIWTYLHVSPIVPRAGSNKSLLPLGHVSQIQQIVANFECTMGSYSLLLSFLDLVQGLVHDIQSNWREREADAEDMSPEVQAQTNTLYTCLHYLMLEVFPSYSDWRYKKLSERYLIGTKLVSIFIEICNCFKERPVKTQPSLSAIRDGVYNNFLYNGSPYHVSPLLDIISEGADIANALYKSSHIKEAQLVEESTALTLVFVKLLLQRRLEDIQNQTTHSENRLERLMLEQPVQKGCSDFLLRIAQYIDYRHNIVLPIQATHVLSLLCQTTHAWETVPDFMQHLGNIDQVRVVIQTFLETAKDDSQSEFLLSAIWRLITILLETQPGLAVLFLDCGDFIMPSPKSAVRLESQTNADSAIRAAVDILQSWEQLSVQKPVVVSNVLRFLSVFWKTAFDHYGLVERTRSDSVLWDVLGKIMLNPTLEANRSNHVLQDVNLLEVDFGQEDRFDLSTRQLCCANLSKAFAMSIMSYELHMTAGSERAKGSLGTAEALPVGLKNLLVKMGDPVRLSQLRTESVKNDFNPQLFKAAKEASRLLLQTIGINDPFALLFEAPISGSGDDGASGEVRHYGDSYLYNLRMTVNRVFSFYNEIRTKYNLSQRENLLVTPEINAALNVERFCNDLIKCVIEANHNYSIVDSQIILLKSFNIFVETCSQHVHSLIWAAKGTTDSSDNLCNFICDLVDQAKKENRNDGVTLTSYSALVHLIRSLIEDWINQSKATLLNSNSAVKEEYITRVSKILLALSGLLDRENFTMMQSVLDITAISFHQPLLESVWLCVHALRGPIQSIQGKFKMNIQTCLKSILPTLCLCFQVLAFKAQSLGAQTNMVSEEDMDNCIKDVTAVSSLLQEIIRNEYGLAQDEWILEFSKHNTFNSLLKLFYGGIDLLTKEIDRQTANADRLYSLNITPFAETTLYFLLTLSNIPKAAKLLVENHFFDALTNNSLTGCLQQGTLDLFIRFGDKTKKELGYVERNPLHSVWCQMLSVIGSLLRTVGDSNEVLRSTITLLQICGPQIGKTYEKANSRSESLFALIPLECLSLPMLEELENINIVFFELSKHLERIPKLATDLLTSYKDCSLLLLQRYLYFLTHPSHMKAQLYRTNPTESADEFMNKVKHSILTVTHMMISTLIVLTHADFVFTAPDVEWHFGNTIFYPDMRDSTDTMVSFGTLVEYINTSILMVSQWESGKPQPSEAMDVIQSCSLILTSQIALWVAKPGLSHSERMGITIDNVMDIAEVLSKAAFTLEKLVEKNMEGDIKSRIKLINMLLSFLEKRFFENF</sequence>
<dbReference type="STRING" id="4846.A0A367KL06"/>
<evidence type="ECO:0000256" key="1">
    <source>
        <dbReference type="ARBA" id="ARBA00004567"/>
    </source>
</evidence>
<dbReference type="PANTHER" id="PTHR31431:SF1">
    <property type="entry name" value="NUCLEOPORIN NUP188"/>
    <property type="match status" value="1"/>
</dbReference>
<evidence type="ECO:0000313" key="10">
    <source>
        <dbReference type="Proteomes" id="UP000253551"/>
    </source>
</evidence>
<keyword evidence="4" id="KW-0653">Protein transport</keyword>
<feature type="domain" description="Nucleoporin Nup188 N-terminal subdomain III" evidence="8">
    <location>
        <begin position="172"/>
        <end position="629"/>
    </location>
</feature>
<comment type="subcellular location">
    <subcellularLocation>
        <location evidence="1">Nucleus</location>
        <location evidence="1">Nuclear pore complex</location>
    </subcellularLocation>
</comment>
<proteinExistence type="predicted"/>
<accession>A0A367KL06</accession>
<evidence type="ECO:0000256" key="5">
    <source>
        <dbReference type="ARBA" id="ARBA00023010"/>
    </source>
</evidence>
<dbReference type="OrthoDB" id="102511at2759"/>
<dbReference type="Pfam" id="PF21093">
    <property type="entry name" value="Nup188_N-subdom_III"/>
    <property type="match status" value="1"/>
</dbReference>